<gene>
    <name evidence="2" type="ORF">SBRY_40785</name>
</gene>
<feature type="region of interest" description="Disordered" evidence="1">
    <location>
        <begin position="1"/>
        <end position="229"/>
    </location>
</feature>
<accession>A0A9W4H3R2</accession>
<sequence length="229" mass="27287">MGHREPRRQLHRRPVQPRRRPRLGHRRLGGPRLHRQRLRARPVEQARPRPLPRPDHRGAARPRFPAVHRPPERPHPGHHRLRGRVRGQHPGRQRRGGRLRHLLGRQEGRQPLRRRHAALQRRHREEGRHLHRQGPLRQRRPALGDRVLRRRQRHQPALPLHGRLEHDRDRQRPTGAEGRRQHRHLRQRSRRIRAGHRPDRRPHVALTRPGAGSRTGSRPRTPAPDQPAP</sequence>
<proteinExistence type="predicted"/>
<evidence type="ECO:0000313" key="2">
    <source>
        <dbReference type="EMBL" id="CAG7647893.1"/>
    </source>
</evidence>
<feature type="compositionally biased region" description="Basic and acidic residues" evidence="1">
    <location>
        <begin position="41"/>
        <end position="58"/>
    </location>
</feature>
<feature type="compositionally biased region" description="Basic residues" evidence="1">
    <location>
        <begin position="129"/>
        <end position="140"/>
    </location>
</feature>
<dbReference type="EMBL" id="CAJVAX010000018">
    <property type="protein sequence ID" value="CAG7647893.1"/>
    <property type="molecule type" value="Genomic_DNA"/>
</dbReference>
<reference evidence="2" key="1">
    <citation type="submission" date="2021-06" db="EMBL/GenBank/DDBJ databases">
        <authorList>
            <person name="Arsene-Ploetze F."/>
        </authorList>
    </citation>
    <scope>NUCLEOTIDE SEQUENCE</scope>
    <source>
        <strain evidence="2">SBRY1</strain>
    </source>
</reference>
<dbReference type="AlphaFoldDB" id="A0A9W4H3R2"/>
<evidence type="ECO:0000256" key="1">
    <source>
        <dbReference type="SAM" id="MobiDB-lite"/>
    </source>
</evidence>
<protein>
    <submittedName>
        <fullName evidence="2">Uncharacterized protein</fullName>
    </submittedName>
</protein>
<name>A0A9W4H3R2_9ACTN</name>
<organism evidence="2 3">
    <name type="scientific">Actinacidiphila bryophytorum</name>
    <dbReference type="NCBI Taxonomy" id="1436133"/>
    <lineage>
        <taxon>Bacteria</taxon>
        <taxon>Bacillati</taxon>
        <taxon>Actinomycetota</taxon>
        <taxon>Actinomycetes</taxon>
        <taxon>Kitasatosporales</taxon>
        <taxon>Streptomycetaceae</taxon>
        <taxon>Actinacidiphila</taxon>
    </lineage>
</organism>
<feature type="compositionally biased region" description="Basic residues" evidence="1">
    <location>
        <begin position="1"/>
        <end position="40"/>
    </location>
</feature>
<keyword evidence="3" id="KW-1185">Reference proteome</keyword>
<dbReference type="Proteomes" id="UP001153328">
    <property type="component" value="Unassembled WGS sequence"/>
</dbReference>
<feature type="compositionally biased region" description="Basic residues" evidence="1">
    <location>
        <begin position="180"/>
        <end position="200"/>
    </location>
</feature>
<comment type="caution">
    <text evidence="2">The sequence shown here is derived from an EMBL/GenBank/DDBJ whole genome shotgun (WGS) entry which is preliminary data.</text>
</comment>
<feature type="compositionally biased region" description="Basic and acidic residues" evidence="1">
    <location>
        <begin position="162"/>
        <end position="172"/>
    </location>
</feature>
<evidence type="ECO:0000313" key="3">
    <source>
        <dbReference type="Proteomes" id="UP001153328"/>
    </source>
</evidence>
<feature type="compositionally biased region" description="Basic residues" evidence="1">
    <location>
        <begin position="76"/>
        <end position="103"/>
    </location>
</feature>
<feature type="compositionally biased region" description="Basic residues" evidence="1">
    <location>
        <begin position="111"/>
        <end position="122"/>
    </location>
</feature>